<dbReference type="Pfam" id="PF24042">
    <property type="entry name" value="DUF7351"/>
    <property type="match status" value="1"/>
</dbReference>
<evidence type="ECO:0000256" key="4">
    <source>
        <dbReference type="ARBA" id="ARBA00023125"/>
    </source>
</evidence>
<dbReference type="InterPro" id="IPR013324">
    <property type="entry name" value="RNA_pol_sigma_r3/r4-like"/>
</dbReference>
<evidence type="ECO:0000256" key="3">
    <source>
        <dbReference type="ARBA" id="ARBA00023082"/>
    </source>
</evidence>
<feature type="domain" description="DUF7351" evidence="8">
    <location>
        <begin position="189"/>
        <end position="316"/>
    </location>
</feature>
<evidence type="ECO:0000313" key="9">
    <source>
        <dbReference type="EMBL" id="MBF4763952.1"/>
    </source>
</evidence>
<name>A0A930VCC2_9ACTN</name>
<dbReference type="AlphaFoldDB" id="A0A930VCC2"/>
<proteinExistence type="inferred from homology"/>
<evidence type="ECO:0000259" key="7">
    <source>
        <dbReference type="Pfam" id="PF08281"/>
    </source>
</evidence>
<dbReference type="GO" id="GO:0006352">
    <property type="term" value="P:DNA-templated transcription initiation"/>
    <property type="evidence" value="ECO:0007669"/>
    <property type="project" value="InterPro"/>
</dbReference>
<evidence type="ECO:0000256" key="5">
    <source>
        <dbReference type="ARBA" id="ARBA00023163"/>
    </source>
</evidence>
<dbReference type="GO" id="GO:0003677">
    <property type="term" value="F:DNA binding"/>
    <property type="evidence" value="ECO:0007669"/>
    <property type="project" value="UniProtKB-KW"/>
</dbReference>
<evidence type="ECO:0000256" key="2">
    <source>
        <dbReference type="ARBA" id="ARBA00023015"/>
    </source>
</evidence>
<dbReference type="Proteomes" id="UP000640489">
    <property type="component" value="Unassembled WGS sequence"/>
</dbReference>
<dbReference type="InterPro" id="IPR007627">
    <property type="entry name" value="RNA_pol_sigma70_r2"/>
</dbReference>
<reference evidence="9" key="1">
    <citation type="submission" date="2020-11" db="EMBL/GenBank/DDBJ databases">
        <title>Nocardioides sp. nov., isolated from Soil of Cynanchum wilfordii Hemsley rhizosphere.</title>
        <authorList>
            <person name="Lee J.-S."/>
            <person name="Suh M.K."/>
            <person name="Kim J.-S."/>
        </authorList>
    </citation>
    <scope>NUCLEOTIDE SEQUENCE</scope>
    <source>
        <strain evidence="9">KCTC 19275</strain>
    </source>
</reference>
<dbReference type="SUPFAM" id="SSF88946">
    <property type="entry name" value="Sigma2 domain of RNA polymerase sigma factors"/>
    <property type="match status" value="1"/>
</dbReference>
<organism evidence="9 10">
    <name type="scientific">Nocardioides islandensis</name>
    <dbReference type="NCBI Taxonomy" id="433663"/>
    <lineage>
        <taxon>Bacteria</taxon>
        <taxon>Bacillati</taxon>
        <taxon>Actinomycetota</taxon>
        <taxon>Actinomycetes</taxon>
        <taxon>Propionibacteriales</taxon>
        <taxon>Nocardioidaceae</taxon>
        <taxon>Nocardioides</taxon>
    </lineage>
</organism>
<dbReference type="InterPro" id="IPR013325">
    <property type="entry name" value="RNA_pol_sigma_r2"/>
</dbReference>
<dbReference type="NCBIfam" id="TIGR02937">
    <property type="entry name" value="sigma70-ECF"/>
    <property type="match status" value="1"/>
</dbReference>
<sequence>MPAQTATLWSTDQRARLVRLCGAVVGDAGAAEDLAQETLLTAWRLQHRLTETDRPGGAEAWLNAIARNVCRRWLRARGLAPLPVAEPDPGEAHDLDSVLEREELVELLDRALGLLPAATRDALVGHYVEELSHAEIATRLGTSADAVSMRVSRGRSRLRYLLETRFAGDALAEGWTGRYGAGWRATRLRCVDCGRAGVEVRQDDAEVAFRCRLCDPAGLSVHLPLDAPVFGALVGEVRRPSAIQARIAVWTHTYWRSAAPACVRCHRPVTPRPYTRPELGHWSSRHGWVATCDGCGEQVTGSLTGLALAHPTVREVRRREPRLRALPVRDVVRDGSPAKVVEFGTDDGPAVSAVFLRESMRLVHVGVTSG</sequence>
<dbReference type="PANTHER" id="PTHR43133">
    <property type="entry name" value="RNA POLYMERASE ECF-TYPE SIGMA FACTO"/>
    <property type="match status" value="1"/>
</dbReference>
<dbReference type="Pfam" id="PF08281">
    <property type="entry name" value="Sigma70_r4_2"/>
    <property type="match status" value="1"/>
</dbReference>
<evidence type="ECO:0000256" key="1">
    <source>
        <dbReference type="ARBA" id="ARBA00010641"/>
    </source>
</evidence>
<keyword evidence="10" id="KW-1185">Reference proteome</keyword>
<evidence type="ECO:0000313" key="10">
    <source>
        <dbReference type="Proteomes" id="UP000640489"/>
    </source>
</evidence>
<dbReference type="RefSeq" id="WP_194707148.1">
    <property type="nucleotide sequence ID" value="NZ_JADKPN010000007.1"/>
</dbReference>
<dbReference type="InterPro" id="IPR055775">
    <property type="entry name" value="DUF7351"/>
</dbReference>
<dbReference type="EMBL" id="JADKPN010000007">
    <property type="protein sequence ID" value="MBF4763952.1"/>
    <property type="molecule type" value="Genomic_DNA"/>
</dbReference>
<evidence type="ECO:0000259" key="6">
    <source>
        <dbReference type="Pfam" id="PF04542"/>
    </source>
</evidence>
<protein>
    <submittedName>
        <fullName evidence="9">RNA polymerase sigma factor</fullName>
    </submittedName>
</protein>
<accession>A0A930VCC2</accession>
<dbReference type="PANTHER" id="PTHR43133:SF8">
    <property type="entry name" value="RNA POLYMERASE SIGMA FACTOR HI_1459-RELATED"/>
    <property type="match status" value="1"/>
</dbReference>
<dbReference type="GO" id="GO:0016987">
    <property type="term" value="F:sigma factor activity"/>
    <property type="evidence" value="ECO:0007669"/>
    <property type="project" value="UniProtKB-KW"/>
</dbReference>
<keyword evidence="3" id="KW-0731">Sigma factor</keyword>
<dbReference type="InterPro" id="IPR014284">
    <property type="entry name" value="RNA_pol_sigma-70_dom"/>
</dbReference>
<dbReference type="SUPFAM" id="SSF88659">
    <property type="entry name" value="Sigma3 and sigma4 domains of RNA polymerase sigma factors"/>
    <property type="match status" value="1"/>
</dbReference>
<keyword evidence="4" id="KW-0238">DNA-binding</keyword>
<comment type="caution">
    <text evidence="9">The sequence shown here is derived from an EMBL/GenBank/DDBJ whole genome shotgun (WGS) entry which is preliminary data.</text>
</comment>
<dbReference type="CDD" id="cd06171">
    <property type="entry name" value="Sigma70_r4"/>
    <property type="match status" value="1"/>
</dbReference>
<feature type="domain" description="RNA polymerase sigma factor 70 region 4 type 2" evidence="7">
    <location>
        <begin position="107"/>
        <end position="158"/>
    </location>
</feature>
<feature type="domain" description="RNA polymerase sigma-70 region 2" evidence="6">
    <location>
        <begin position="15"/>
        <end position="77"/>
    </location>
</feature>
<keyword evidence="5" id="KW-0804">Transcription</keyword>
<dbReference type="InterPro" id="IPR039425">
    <property type="entry name" value="RNA_pol_sigma-70-like"/>
</dbReference>
<keyword evidence="2" id="KW-0805">Transcription regulation</keyword>
<evidence type="ECO:0000259" key="8">
    <source>
        <dbReference type="Pfam" id="PF24042"/>
    </source>
</evidence>
<dbReference type="Gene3D" id="1.10.1740.10">
    <property type="match status" value="1"/>
</dbReference>
<dbReference type="Gene3D" id="1.10.10.10">
    <property type="entry name" value="Winged helix-like DNA-binding domain superfamily/Winged helix DNA-binding domain"/>
    <property type="match status" value="1"/>
</dbReference>
<dbReference type="Pfam" id="PF04542">
    <property type="entry name" value="Sigma70_r2"/>
    <property type="match status" value="1"/>
</dbReference>
<gene>
    <name evidence="9" type="ORF">ISU07_12520</name>
</gene>
<dbReference type="InterPro" id="IPR013249">
    <property type="entry name" value="RNA_pol_sigma70_r4_t2"/>
</dbReference>
<dbReference type="InterPro" id="IPR036388">
    <property type="entry name" value="WH-like_DNA-bd_sf"/>
</dbReference>
<comment type="similarity">
    <text evidence="1">Belongs to the sigma-70 factor family. ECF subfamily.</text>
</comment>